<evidence type="ECO:0000313" key="1">
    <source>
        <dbReference type="EMBL" id="GBN73588.1"/>
    </source>
</evidence>
<dbReference type="Proteomes" id="UP000499080">
    <property type="component" value="Unassembled WGS sequence"/>
</dbReference>
<comment type="caution">
    <text evidence="2">The sequence shown here is derived from an EMBL/GenBank/DDBJ whole genome shotgun (WGS) entry which is preliminary data.</text>
</comment>
<organism evidence="2 3">
    <name type="scientific">Araneus ventricosus</name>
    <name type="common">Orbweaver spider</name>
    <name type="synonym">Epeira ventricosa</name>
    <dbReference type="NCBI Taxonomy" id="182803"/>
    <lineage>
        <taxon>Eukaryota</taxon>
        <taxon>Metazoa</taxon>
        <taxon>Ecdysozoa</taxon>
        <taxon>Arthropoda</taxon>
        <taxon>Chelicerata</taxon>
        <taxon>Arachnida</taxon>
        <taxon>Araneae</taxon>
        <taxon>Araneomorphae</taxon>
        <taxon>Entelegynae</taxon>
        <taxon>Araneoidea</taxon>
        <taxon>Araneidae</taxon>
        <taxon>Araneus</taxon>
    </lineage>
</organism>
<dbReference type="EMBL" id="BGPR01016608">
    <property type="protein sequence ID" value="GBN73588.1"/>
    <property type="molecule type" value="Genomic_DNA"/>
</dbReference>
<sequence length="164" mass="19323">MQIALCRIRTLFEHLQARKPNTVLTKIVATLFVSELTSYHCVDMRLTWSLGCVLCRCVDMRLTWSLGCVLYHCVDMRLTWSLGCILSSFHLNSPIVCRQERERVPEHMFHNMFWMRVENFFGVVCACADSDLFTRLPRMPLISPHFHCSTVYSLRFDWSAYEFE</sequence>
<keyword evidence="3" id="KW-1185">Reference proteome</keyword>
<proteinExistence type="predicted"/>
<evidence type="ECO:0000313" key="2">
    <source>
        <dbReference type="EMBL" id="GBN73613.1"/>
    </source>
</evidence>
<name>A0A4Y2RD25_ARAVE</name>
<evidence type="ECO:0000313" key="3">
    <source>
        <dbReference type="Proteomes" id="UP000499080"/>
    </source>
</evidence>
<reference evidence="2 3" key="1">
    <citation type="journal article" date="2019" name="Sci. Rep.">
        <title>Orb-weaving spider Araneus ventricosus genome elucidates the spidroin gene catalogue.</title>
        <authorList>
            <person name="Kono N."/>
            <person name="Nakamura H."/>
            <person name="Ohtoshi R."/>
            <person name="Moran D.A.P."/>
            <person name="Shinohara A."/>
            <person name="Yoshida Y."/>
            <person name="Fujiwara M."/>
            <person name="Mori M."/>
            <person name="Tomita M."/>
            <person name="Arakawa K."/>
        </authorList>
    </citation>
    <scope>NUCLEOTIDE SEQUENCE [LARGE SCALE GENOMIC DNA]</scope>
</reference>
<dbReference type="EMBL" id="BGPR01016615">
    <property type="protein sequence ID" value="GBN73613.1"/>
    <property type="molecule type" value="Genomic_DNA"/>
</dbReference>
<dbReference type="AlphaFoldDB" id="A0A4Y2RD25"/>
<protein>
    <submittedName>
        <fullName evidence="2">Uncharacterized protein</fullName>
    </submittedName>
</protein>
<accession>A0A4Y2RD25</accession>
<gene>
    <name evidence="1" type="ORF">AVEN_246661_1</name>
    <name evidence="2" type="ORF">AVEN_87554_1</name>
</gene>